<reference evidence="1" key="1">
    <citation type="submission" date="2021-02" db="EMBL/GenBank/DDBJ databases">
        <authorList>
            <consortium name="DOE Joint Genome Institute"/>
            <person name="Ahrendt S."/>
            <person name="Looney B.P."/>
            <person name="Miyauchi S."/>
            <person name="Morin E."/>
            <person name="Drula E."/>
            <person name="Courty P.E."/>
            <person name="Chicoki N."/>
            <person name="Fauchery L."/>
            <person name="Kohler A."/>
            <person name="Kuo A."/>
            <person name="Labutti K."/>
            <person name="Pangilinan J."/>
            <person name="Lipzen A."/>
            <person name="Riley R."/>
            <person name="Andreopoulos W."/>
            <person name="He G."/>
            <person name="Johnson J."/>
            <person name="Barry K.W."/>
            <person name="Grigoriev I.V."/>
            <person name="Nagy L."/>
            <person name="Hibbett D."/>
            <person name="Henrissat B."/>
            <person name="Matheny P.B."/>
            <person name="Labbe J."/>
            <person name="Martin F."/>
        </authorList>
    </citation>
    <scope>NUCLEOTIDE SEQUENCE</scope>
    <source>
        <strain evidence="1">FP105234-sp</strain>
    </source>
</reference>
<comment type="caution">
    <text evidence="1">The sequence shown here is derived from an EMBL/GenBank/DDBJ whole genome shotgun (WGS) entry which is preliminary data.</text>
</comment>
<proteinExistence type="predicted"/>
<sequence length="265" mass="29556">MAANIQDTVILFGDSLTEGSWTHNGIGARLTNRYSRKWDVLNRGLSGYNTEWALPVLRQFLAKVPAQPLVPQVRLLVIWFGANDAVLPHSPQHVTIARFGENLRTMVRLVASPTSSHYAPDTKIVLITPPPVNTVQRGANLAGREPPLELDRTFERTREFAEEVGRVGQSEGVPVVDVWTPMWEAAGKEEKALEGYLYDGLHLNEAGYKIVWEALLATIRKNFAELDKDGMEYIFPHWSYFLDHSLDEFKATQWVCGGGAAAADA</sequence>
<accession>A0ACB8RXC3</accession>
<protein>
    <submittedName>
        <fullName evidence="1">SGNH hydrolase</fullName>
    </submittedName>
</protein>
<evidence type="ECO:0000313" key="1">
    <source>
        <dbReference type="EMBL" id="KAI0048543.1"/>
    </source>
</evidence>
<keyword evidence="1" id="KW-0378">Hydrolase</keyword>
<gene>
    <name evidence="1" type="ORF">FA95DRAFT_1582159</name>
</gene>
<evidence type="ECO:0000313" key="2">
    <source>
        <dbReference type="Proteomes" id="UP000814033"/>
    </source>
</evidence>
<reference evidence="1" key="2">
    <citation type="journal article" date="2022" name="New Phytol.">
        <title>Evolutionary transition to the ectomycorrhizal habit in the genomes of a hyperdiverse lineage of mushroom-forming fungi.</title>
        <authorList>
            <person name="Looney B."/>
            <person name="Miyauchi S."/>
            <person name="Morin E."/>
            <person name="Drula E."/>
            <person name="Courty P.E."/>
            <person name="Kohler A."/>
            <person name="Kuo A."/>
            <person name="LaButti K."/>
            <person name="Pangilinan J."/>
            <person name="Lipzen A."/>
            <person name="Riley R."/>
            <person name="Andreopoulos W."/>
            <person name="He G."/>
            <person name="Johnson J."/>
            <person name="Nolan M."/>
            <person name="Tritt A."/>
            <person name="Barry K.W."/>
            <person name="Grigoriev I.V."/>
            <person name="Nagy L.G."/>
            <person name="Hibbett D."/>
            <person name="Henrissat B."/>
            <person name="Matheny P.B."/>
            <person name="Labbe J."/>
            <person name="Martin F.M."/>
        </authorList>
    </citation>
    <scope>NUCLEOTIDE SEQUENCE</scope>
    <source>
        <strain evidence="1">FP105234-sp</strain>
    </source>
</reference>
<name>A0ACB8RXC3_9AGAM</name>
<keyword evidence="2" id="KW-1185">Reference proteome</keyword>
<organism evidence="1 2">
    <name type="scientific">Auriscalpium vulgare</name>
    <dbReference type="NCBI Taxonomy" id="40419"/>
    <lineage>
        <taxon>Eukaryota</taxon>
        <taxon>Fungi</taxon>
        <taxon>Dikarya</taxon>
        <taxon>Basidiomycota</taxon>
        <taxon>Agaricomycotina</taxon>
        <taxon>Agaricomycetes</taxon>
        <taxon>Russulales</taxon>
        <taxon>Auriscalpiaceae</taxon>
        <taxon>Auriscalpium</taxon>
    </lineage>
</organism>
<dbReference type="EMBL" id="MU275885">
    <property type="protein sequence ID" value="KAI0048543.1"/>
    <property type="molecule type" value="Genomic_DNA"/>
</dbReference>
<dbReference type="Proteomes" id="UP000814033">
    <property type="component" value="Unassembled WGS sequence"/>
</dbReference>